<dbReference type="EMBL" id="GFPF01012454">
    <property type="protein sequence ID" value="MAA23600.1"/>
    <property type="molecule type" value="Transcribed_RNA"/>
</dbReference>
<proteinExistence type="predicted"/>
<sequence>MATSYRERLCLPAASVTSLTAPANTSTKTIRCLSPMELLWVGYRHPMAHCRLAPFRVALLLRVNRSTSAAPITMTCSSSARSTRPTSAYTFPSAPSSTDTQTMRSWYGRQSTSEKVPAIARSCFHHALIKSCIHRCETSFLNQTHRLRQSGYPMALLASVAETLLKGSRSGSAAATSGNDARFRPKNVLVIPYVHTVSHNLRKLGRKVGLDVVFSAPARLSALCKKANSQSKRREACSIKHRNPYVTCTECVVYSIPLTCNKVYVGQTGRCLNTRLTEHNYHCSKKDAGHLAIHCRDCGCAPMLGNTRVVCKEKGKIAREILEAAEMFERKEDCISCPSVALSSKERKFLGFNR</sequence>
<dbReference type="AlphaFoldDB" id="A0A224ZA23"/>
<accession>A0A224ZA23</accession>
<protein>
    <submittedName>
        <fullName evidence="1">Tick transposon</fullName>
    </submittedName>
</protein>
<name>A0A224ZA23_9ACAR</name>
<evidence type="ECO:0000313" key="1">
    <source>
        <dbReference type="EMBL" id="MAA23600.1"/>
    </source>
</evidence>
<organism evidence="1">
    <name type="scientific">Rhipicephalus zambeziensis</name>
    <dbReference type="NCBI Taxonomy" id="60191"/>
    <lineage>
        <taxon>Eukaryota</taxon>
        <taxon>Metazoa</taxon>
        <taxon>Ecdysozoa</taxon>
        <taxon>Arthropoda</taxon>
        <taxon>Chelicerata</taxon>
        <taxon>Arachnida</taxon>
        <taxon>Acari</taxon>
        <taxon>Parasitiformes</taxon>
        <taxon>Ixodida</taxon>
        <taxon>Ixodoidea</taxon>
        <taxon>Ixodidae</taxon>
        <taxon>Rhipicephalinae</taxon>
        <taxon>Rhipicephalus</taxon>
        <taxon>Rhipicephalus</taxon>
    </lineage>
</organism>
<reference evidence="1" key="1">
    <citation type="journal article" date="2017" name="Parasit. Vectors">
        <title>Sialotranscriptomics of Rhipicephalus zambeziensis reveals intricate expression profiles of secretory proteins and suggests tight temporal transcriptional regulation during blood-feeding.</title>
        <authorList>
            <person name="de Castro M.H."/>
            <person name="de Klerk D."/>
            <person name="Pienaar R."/>
            <person name="Rees D.J.G."/>
            <person name="Mans B.J."/>
        </authorList>
    </citation>
    <scope>NUCLEOTIDE SEQUENCE</scope>
    <source>
        <tissue evidence="1">Salivary glands</tissue>
    </source>
</reference>